<dbReference type="GO" id="GO:0005730">
    <property type="term" value="C:nucleolus"/>
    <property type="evidence" value="ECO:0000318"/>
    <property type="project" value="GO_Central"/>
</dbReference>
<feature type="compositionally biased region" description="Acidic residues" evidence="8">
    <location>
        <begin position="420"/>
        <end position="447"/>
    </location>
</feature>
<dbReference type="Pfam" id="PF04147">
    <property type="entry name" value="Nop14"/>
    <property type="match status" value="1"/>
</dbReference>
<evidence type="ECO:0000313" key="9">
    <source>
        <dbReference type="Proteomes" id="UP000001554"/>
    </source>
</evidence>
<proteinExistence type="inferred from homology"/>
<keyword evidence="7" id="KW-0175">Coiled coil</keyword>
<dbReference type="GO" id="GO:0030692">
    <property type="term" value="C:Noc4p-Nop14p complex"/>
    <property type="evidence" value="ECO:0000318"/>
    <property type="project" value="GO_Central"/>
</dbReference>
<dbReference type="OrthoDB" id="441771at2759"/>
<feature type="compositionally biased region" description="Basic and acidic residues" evidence="8">
    <location>
        <begin position="170"/>
        <end position="188"/>
    </location>
</feature>
<dbReference type="GeneID" id="118413614"/>
<evidence type="ECO:0000256" key="7">
    <source>
        <dbReference type="SAM" id="Coils"/>
    </source>
</evidence>
<dbReference type="RefSeq" id="XP_035673033.1">
    <property type="nucleotide sequence ID" value="XM_035817140.1"/>
</dbReference>
<dbReference type="PANTHER" id="PTHR23183">
    <property type="entry name" value="NOP14"/>
    <property type="match status" value="1"/>
</dbReference>
<reference evidence="9" key="1">
    <citation type="journal article" date="2020" name="Nat. Ecol. Evol.">
        <title>Deeply conserved synteny resolves early events in vertebrate evolution.</title>
        <authorList>
            <person name="Simakov O."/>
            <person name="Marletaz F."/>
            <person name="Yue J.X."/>
            <person name="O'Connell B."/>
            <person name="Jenkins J."/>
            <person name="Brandt A."/>
            <person name="Calef R."/>
            <person name="Tung C.H."/>
            <person name="Huang T.K."/>
            <person name="Schmutz J."/>
            <person name="Satoh N."/>
            <person name="Yu J.K."/>
            <person name="Putnam N.H."/>
            <person name="Green R.E."/>
            <person name="Rokhsar D.S."/>
        </authorList>
    </citation>
    <scope>NUCLEOTIDE SEQUENCE [LARGE SCALE GENOMIC DNA]</scope>
    <source>
        <strain evidence="9">S238N-H82</strain>
    </source>
</reference>
<feature type="region of interest" description="Disordered" evidence="8">
    <location>
        <begin position="297"/>
        <end position="318"/>
    </location>
</feature>
<evidence type="ECO:0000256" key="3">
    <source>
        <dbReference type="ARBA" id="ARBA00022517"/>
    </source>
</evidence>
<keyword evidence="5" id="KW-0539">Nucleus</keyword>
<protein>
    <submittedName>
        <fullName evidence="10">Nucleolar protein 14-like</fullName>
    </submittedName>
</protein>
<feature type="coiled-coil region" evidence="7">
    <location>
        <begin position="262"/>
        <end position="290"/>
    </location>
</feature>
<dbReference type="KEGG" id="bfo:118413614"/>
<comment type="subcellular location">
    <subcellularLocation>
        <location evidence="1">Nucleus</location>
        <location evidence="1">Nucleolus</location>
    </subcellularLocation>
</comment>
<dbReference type="Proteomes" id="UP000001554">
    <property type="component" value="Chromosome 4"/>
</dbReference>
<gene>
    <name evidence="10" type="primary">LOC118413614</name>
</gene>
<feature type="compositionally biased region" description="Acidic residues" evidence="8">
    <location>
        <begin position="387"/>
        <end position="412"/>
    </location>
</feature>
<evidence type="ECO:0000256" key="8">
    <source>
        <dbReference type="SAM" id="MobiDB-lite"/>
    </source>
</evidence>
<evidence type="ECO:0000256" key="2">
    <source>
        <dbReference type="ARBA" id="ARBA00007466"/>
    </source>
</evidence>
<evidence type="ECO:0000256" key="1">
    <source>
        <dbReference type="ARBA" id="ARBA00004604"/>
    </source>
</evidence>
<dbReference type="GO" id="GO:0032040">
    <property type="term" value="C:small-subunit processome"/>
    <property type="evidence" value="ECO:0000318"/>
    <property type="project" value="GO_Central"/>
</dbReference>
<feature type="compositionally biased region" description="Basic and acidic residues" evidence="8">
    <location>
        <begin position="203"/>
        <end position="218"/>
    </location>
</feature>
<feature type="compositionally biased region" description="Acidic residues" evidence="8">
    <location>
        <begin position="138"/>
        <end position="147"/>
    </location>
</feature>
<organism evidence="9 10">
    <name type="scientific">Branchiostoma floridae</name>
    <name type="common">Florida lancelet</name>
    <name type="synonym">Amphioxus</name>
    <dbReference type="NCBI Taxonomy" id="7739"/>
    <lineage>
        <taxon>Eukaryota</taxon>
        <taxon>Metazoa</taxon>
        <taxon>Chordata</taxon>
        <taxon>Cephalochordata</taxon>
        <taxon>Leptocardii</taxon>
        <taxon>Amphioxiformes</taxon>
        <taxon>Branchiostomatidae</taxon>
        <taxon>Branchiostoma</taxon>
    </lineage>
</organism>
<evidence type="ECO:0000256" key="4">
    <source>
        <dbReference type="ARBA" id="ARBA00022552"/>
    </source>
</evidence>
<dbReference type="AlphaFoldDB" id="A0A9J7KYV7"/>
<dbReference type="OMA" id="KSCWPSL"/>
<dbReference type="GO" id="GO:0030490">
    <property type="term" value="P:maturation of SSU-rRNA"/>
    <property type="evidence" value="ECO:0000318"/>
    <property type="project" value="GO_Central"/>
</dbReference>
<comment type="function">
    <text evidence="6">Involved in nucleolar processing of pre-18S ribosomal RNA. Has a role in the nuclear export of 40S pre-ribosomal subunit to the cytoplasm.</text>
</comment>
<evidence type="ECO:0000256" key="5">
    <source>
        <dbReference type="ARBA" id="ARBA00023242"/>
    </source>
</evidence>
<keyword evidence="4" id="KW-0698">rRNA processing</keyword>
<comment type="similarity">
    <text evidence="2">Belongs to the NOP14 family.</text>
</comment>
<keyword evidence="9" id="KW-1185">Reference proteome</keyword>
<feature type="compositionally biased region" description="Basic and acidic residues" evidence="8">
    <location>
        <begin position="234"/>
        <end position="248"/>
    </location>
</feature>
<keyword evidence="3" id="KW-0690">Ribosome biogenesis</keyword>
<dbReference type="InterPro" id="IPR007276">
    <property type="entry name" value="Nop14"/>
</dbReference>
<name>A0A9J7KYV7_BRAFL</name>
<dbReference type="PANTHER" id="PTHR23183:SF0">
    <property type="entry name" value="NUCLEOLAR PROTEIN 14"/>
    <property type="match status" value="1"/>
</dbReference>
<feature type="region of interest" description="Disordered" evidence="8">
    <location>
        <begin position="1"/>
        <end position="37"/>
    </location>
</feature>
<sequence>MKHKHTSKADFVRKNKKKAQTDVKSNPFEVRINRQKHNVLGKKLRRFDKGMPGVSRSKAIKKRKATLLQEYQQRDKRNQFVDRRLGENDPEMTLEDKMLQRFAMERKTHHEKAGAFSLNEDEELTHFGQSLSQIEKFEEPESDSEDDATGKLSGEYVKEAHFGGFLTKKASKDSGEEKSDKPKSRQEMIEEIIAQSKQRKHERQNQKEQTDDLREKLDQQWTDQLHMLVKKTNKKESQPKEDKVKPEADDYDIMVRELGFEIKAKASDRLKTEDELAREEQERLQKLEADRQLRMKGLTQEDIRQQQQNRHVSADDLDDGFDFIRPERLQLAYKDGKLLLPEGKELMPSTSDADQKPIRRKHHSEAASGSEADQSEDEDKEGHSDEENSDQSEGEGSDQSEEEEKDDDGSDLESERSSDNDSEEEQEEEEEDIDNEGSEEEVEEDREEKDKREQKTQAMEKTSISKKERKAIAEAAKTELSLYFSPESLKDLMELLEGQSYDRQLLIMNRIRKCHHPSLAEGNRKKLQNLFSILLEYFGKLANQSPVAMEMIDGLTIHLYELAQQSPGPSADTVQTVLKNKYHKFDSVCQRKGRAVYPAVDTLLLFKLVSVIFPTSDFRHSVVTPAMLFMAQILTKCPVTSGRDVACGLFVCTVFLQYVSLSKRFVPEVINYLQGLLYLAVKKESRKAVAAEVVPPFKHTGAQGNLLVLQEPDDSGSMSIEPLPLDYLSKNPVQDTDTDDFRISATHATLQLTNMFANMYKNLPAFHEIFSPISDLLSKHLLLAAYPQEVQDGRSQFLQLVTDHHSQATYPPLQYEKLKPKPLKLYEPKFDEDYNPERKMKGSRKQKEKERLLKMHKREMKGAVREIRKDAQFLARQQLQEQMDKDAERKRKVKEIMHHLSSQEGECKQIAKKKIKIM</sequence>
<evidence type="ECO:0000313" key="10">
    <source>
        <dbReference type="RefSeq" id="XP_035673033.1"/>
    </source>
</evidence>
<feature type="region of interest" description="Disordered" evidence="8">
    <location>
        <begin position="338"/>
        <end position="468"/>
    </location>
</feature>
<reference evidence="10" key="2">
    <citation type="submission" date="2025-08" db="UniProtKB">
        <authorList>
            <consortium name="RefSeq"/>
        </authorList>
    </citation>
    <scope>IDENTIFICATION</scope>
    <source>
        <strain evidence="10">S238N-H82</strain>
        <tissue evidence="10">Testes</tissue>
    </source>
</reference>
<feature type="region of interest" description="Disordered" evidence="8">
    <location>
        <begin position="109"/>
        <end position="248"/>
    </location>
</feature>
<evidence type="ECO:0000256" key="6">
    <source>
        <dbReference type="ARBA" id="ARBA00024695"/>
    </source>
</evidence>
<accession>A0A9J7KYV7</accession>
<feature type="region of interest" description="Disordered" evidence="8">
    <location>
        <begin position="827"/>
        <end position="849"/>
    </location>
</feature>